<sequence>MSRYRAVALALTTVSIIIAAGCATSPASRFYTLSAVRVAESRPAIKPMTVAIGPITIPDLVDRPQIVSTIDANRVSIDEFARWADPLKSQIGRALADDLMELVPGLVVSVYPQRANGSAYAVSVDVQTFDSPINGGAVTLAVIWSVRQSKGNAIDGRSVVREPVSGVGYDALVNAHSRALASVAKDIAVATQRQSAGCEMCIASPNHTVPK</sequence>
<gene>
    <name evidence="3" type="ORF">C0Z20_19275</name>
</gene>
<proteinExistence type="predicted"/>
<keyword evidence="4" id="KW-1185">Reference proteome</keyword>
<dbReference type="OrthoDB" id="1494661at2"/>
<accession>A0A2N7X0V3</accession>
<dbReference type="PROSITE" id="PS51257">
    <property type="entry name" value="PROKAR_LIPOPROTEIN"/>
    <property type="match status" value="1"/>
</dbReference>
<dbReference type="Pfam" id="PF03886">
    <property type="entry name" value="ABC_trans_aux"/>
    <property type="match status" value="1"/>
</dbReference>
<evidence type="ECO:0000313" key="4">
    <source>
        <dbReference type="Proteomes" id="UP000235777"/>
    </source>
</evidence>
<feature type="domain" description="ABC-type transport auxiliary lipoprotein component" evidence="2">
    <location>
        <begin position="31"/>
        <end position="188"/>
    </location>
</feature>
<keyword evidence="1" id="KW-0732">Signal</keyword>
<dbReference type="AlphaFoldDB" id="A0A2N7X0V3"/>
<comment type="caution">
    <text evidence="3">The sequence shown here is derived from an EMBL/GenBank/DDBJ whole genome shotgun (WGS) entry which is preliminary data.</text>
</comment>
<dbReference type="Proteomes" id="UP000235777">
    <property type="component" value="Unassembled WGS sequence"/>
</dbReference>
<organism evidence="3 4">
    <name type="scientific">Trinickia symbiotica</name>
    <dbReference type="NCBI Taxonomy" id="863227"/>
    <lineage>
        <taxon>Bacteria</taxon>
        <taxon>Pseudomonadati</taxon>
        <taxon>Pseudomonadota</taxon>
        <taxon>Betaproteobacteria</taxon>
        <taxon>Burkholderiales</taxon>
        <taxon>Burkholderiaceae</taxon>
        <taxon>Trinickia</taxon>
    </lineage>
</organism>
<dbReference type="InterPro" id="IPR005586">
    <property type="entry name" value="ABC_trans_aux"/>
</dbReference>
<protein>
    <recommendedName>
        <fullName evidence="2">ABC-type transport auxiliary lipoprotein component domain-containing protein</fullName>
    </recommendedName>
</protein>
<name>A0A2N7X0V3_9BURK</name>
<dbReference type="SUPFAM" id="SSF159594">
    <property type="entry name" value="XCC0632-like"/>
    <property type="match status" value="1"/>
</dbReference>
<feature type="chain" id="PRO_5014730919" description="ABC-type transport auxiliary lipoprotein component domain-containing protein" evidence="1">
    <location>
        <begin position="20"/>
        <end position="211"/>
    </location>
</feature>
<dbReference type="EMBL" id="PNYC01000012">
    <property type="protein sequence ID" value="PMS35254.1"/>
    <property type="molecule type" value="Genomic_DNA"/>
</dbReference>
<evidence type="ECO:0000259" key="2">
    <source>
        <dbReference type="Pfam" id="PF03886"/>
    </source>
</evidence>
<reference evidence="3 4" key="1">
    <citation type="submission" date="2018-01" db="EMBL/GenBank/DDBJ databases">
        <title>Whole genome analyses suggest that Burkholderia sensu lato contains two further novel genera in the rhizoxinica-symbiotica group Mycetohabitans gen. nov., and Trinickia gen. nov.: implications for the evolution of diazotrophy and nodulation in the Burkholderiaceae.</title>
        <authorList>
            <person name="Estrada-de los Santos P."/>
            <person name="Palmer M."/>
            <person name="Chavez-Ramirez B."/>
            <person name="Beukes C."/>
            <person name="Steenkamp E.T."/>
            <person name="Hirsch A.M."/>
            <person name="Manyaka P."/>
            <person name="Maluk M."/>
            <person name="Lafos M."/>
            <person name="Crook M."/>
            <person name="Gross E."/>
            <person name="Simon M.F."/>
            <person name="Bueno dos Reis Junior F."/>
            <person name="Poole P.S."/>
            <person name="Venter S.N."/>
            <person name="James E.K."/>
        </authorList>
    </citation>
    <scope>NUCLEOTIDE SEQUENCE [LARGE SCALE GENOMIC DNA]</scope>
    <source>
        <strain evidence="3 4">JPY 581</strain>
    </source>
</reference>
<evidence type="ECO:0000313" key="3">
    <source>
        <dbReference type="EMBL" id="PMS35254.1"/>
    </source>
</evidence>
<dbReference type="Gene3D" id="3.40.50.10610">
    <property type="entry name" value="ABC-type transport auxiliary lipoprotein component"/>
    <property type="match status" value="1"/>
</dbReference>
<dbReference type="STRING" id="863227.GCA_000373005_05512"/>
<feature type="signal peptide" evidence="1">
    <location>
        <begin position="1"/>
        <end position="19"/>
    </location>
</feature>
<evidence type="ECO:0000256" key="1">
    <source>
        <dbReference type="SAM" id="SignalP"/>
    </source>
</evidence>